<organism evidence="21 22">
    <name type="scientific">Metaclostridioides mangenotii</name>
    <dbReference type="NCBI Taxonomy" id="1540"/>
    <lineage>
        <taxon>Bacteria</taxon>
        <taxon>Bacillati</taxon>
        <taxon>Bacillota</taxon>
        <taxon>Clostridia</taxon>
        <taxon>Peptostreptococcales</taxon>
        <taxon>Peptostreptococcaceae</taxon>
        <taxon>Metaclostridioides</taxon>
    </lineage>
</organism>
<dbReference type="InterPro" id="IPR002121">
    <property type="entry name" value="HRDC_dom"/>
</dbReference>
<comment type="cofactor">
    <cofactor evidence="2">
        <name>Zn(2+)</name>
        <dbReference type="ChEBI" id="CHEBI:29105"/>
    </cofactor>
</comment>
<dbReference type="Proteomes" id="UP000767291">
    <property type="component" value="Unassembled WGS sequence"/>
</dbReference>
<dbReference type="SMART" id="SM00490">
    <property type="entry name" value="HELICc"/>
    <property type="match status" value="1"/>
</dbReference>
<dbReference type="InterPro" id="IPR014001">
    <property type="entry name" value="Helicase_ATP-bd"/>
</dbReference>
<evidence type="ECO:0000259" key="20">
    <source>
        <dbReference type="PROSITE" id="PS51194"/>
    </source>
</evidence>
<dbReference type="InterPro" id="IPR032284">
    <property type="entry name" value="RecQ_Zn-bd"/>
</dbReference>
<dbReference type="EMBL" id="JAGGJX010000001">
    <property type="protein sequence ID" value="MBP1854233.1"/>
    <property type="molecule type" value="Genomic_DNA"/>
</dbReference>
<dbReference type="SUPFAM" id="SSF47819">
    <property type="entry name" value="HRDC-like"/>
    <property type="match status" value="2"/>
</dbReference>
<keyword evidence="8 21" id="KW-0347">Helicase</keyword>
<dbReference type="NCBIfam" id="TIGR01389">
    <property type="entry name" value="recQ"/>
    <property type="match status" value="1"/>
</dbReference>
<dbReference type="Pfam" id="PF16124">
    <property type="entry name" value="RecQ_Zn_bind"/>
    <property type="match status" value="1"/>
</dbReference>
<dbReference type="InterPro" id="IPR029491">
    <property type="entry name" value="Helicase_HTH"/>
</dbReference>
<dbReference type="Pfam" id="PF09382">
    <property type="entry name" value="RQC"/>
    <property type="match status" value="1"/>
</dbReference>
<keyword evidence="14" id="KW-0413">Isomerase</keyword>
<dbReference type="CDD" id="cd18794">
    <property type="entry name" value="SF2_C_RecQ"/>
    <property type="match status" value="1"/>
</dbReference>
<dbReference type="CDD" id="cd17920">
    <property type="entry name" value="DEXHc_RecQ"/>
    <property type="match status" value="1"/>
</dbReference>
<evidence type="ECO:0000256" key="10">
    <source>
        <dbReference type="ARBA" id="ARBA00022840"/>
    </source>
</evidence>
<dbReference type="PROSITE" id="PS51192">
    <property type="entry name" value="HELICASE_ATP_BIND_1"/>
    <property type="match status" value="1"/>
</dbReference>
<evidence type="ECO:0000256" key="12">
    <source>
        <dbReference type="ARBA" id="ARBA00023172"/>
    </source>
</evidence>
<dbReference type="InterPro" id="IPR011545">
    <property type="entry name" value="DEAD/DEAH_box_helicase_dom"/>
</dbReference>
<evidence type="ECO:0000256" key="14">
    <source>
        <dbReference type="ARBA" id="ARBA00023235"/>
    </source>
</evidence>
<dbReference type="InterPro" id="IPR036388">
    <property type="entry name" value="WH-like_DNA-bd_sf"/>
</dbReference>
<dbReference type="Gene3D" id="1.10.10.10">
    <property type="entry name" value="Winged helix-like DNA-binding domain superfamily/Winged helix DNA-binding domain"/>
    <property type="match status" value="1"/>
</dbReference>
<evidence type="ECO:0000256" key="4">
    <source>
        <dbReference type="ARBA" id="ARBA00022723"/>
    </source>
</evidence>
<evidence type="ECO:0000256" key="17">
    <source>
        <dbReference type="SAM" id="Coils"/>
    </source>
</evidence>
<keyword evidence="10" id="KW-0067">ATP-binding</keyword>
<dbReference type="Gene3D" id="1.10.150.80">
    <property type="entry name" value="HRDC domain"/>
    <property type="match status" value="2"/>
</dbReference>
<dbReference type="InterPro" id="IPR027417">
    <property type="entry name" value="P-loop_NTPase"/>
</dbReference>
<keyword evidence="22" id="KW-1185">Reference proteome</keyword>
<evidence type="ECO:0000313" key="22">
    <source>
        <dbReference type="Proteomes" id="UP000767291"/>
    </source>
</evidence>
<evidence type="ECO:0000256" key="11">
    <source>
        <dbReference type="ARBA" id="ARBA00023125"/>
    </source>
</evidence>
<evidence type="ECO:0000256" key="7">
    <source>
        <dbReference type="ARBA" id="ARBA00022801"/>
    </source>
</evidence>
<keyword evidence="13" id="KW-0234">DNA repair</keyword>
<dbReference type="Pfam" id="PF14493">
    <property type="entry name" value="HTH_40"/>
    <property type="match status" value="1"/>
</dbReference>
<dbReference type="PROSITE" id="PS51194">
    <property type="entry name" value="HELICASE_CTER"/>
    <property type="match status" value="1"/>
</dbReference>
<evidence type="ECO:0000256" key="6">
    <source>
        <dbReference type="ARBA" id="ARBA00022763"/>
    </source>
</evidence>
<accession>A0ABS4E8J0</accession>
<evidence type="ECO:0000256" key="8">
    <source>
        <dbReference type="ARBA" id="ARBA00022806"/>
    </source>
</evidence>
<dbReference type="SMART" id="SM00956">
    <property type="entry name" value="RQC"/>
    <property type="match status" value="1"/>
</dbReference>
<keyword evidence="17" id="KW-0175">Coiled coil</keyword>
<gene>
    <name evidence="21" type="ORF">J2Z43_000623</name>
</gene>
<dbReference type="Pfam" id="PF00271">
    <property type="entry name" value="Helicase_C"/>
    <property type="match status" value="1"/>
</dbReference>
<sequence>MNTRPLDILSKFYGYKNFRRGQAEIINSIIDKKDVVAIMPTGGGKSICYQIPALVFDGLTIVVSPLISLMKDQVDALNEIGVKAGFINSSLTAKQFGKVLDEIKNDELKLIYIAPERLDSDEFINLVWDKNISQVAIDEAHCVSQWGHDFRLSYREIPKFIKILKSKPVVTAFTATASNEVREDIERLLLLEDPECFITGFNRENLTINIVRNSNKRKYMLDYIQNHKSESGIVYAATRKEVEKIHEILESKGFSVARYHAGLGNKERTSNQVEFIKDDINIMVATNAFGMGIDKPNIRWVIHYNMPQSIENYYQEIGRAGRDGEKSECILMFTPGDIQVQKYLIDLGIDNPDRKLHQHKKLQQMIDLVYTNSCYRKNILTYFGENFEEDCGNCSNCLNSGEMVDKTVDAQKVISCIYRMKRSYGITTIVDVLRGSKNKKVLQFGFDKLSTYNIMKDYSSDDLKTFINTLVSHGYLDMVESLGSGGRGSFPTIKLNDISMDILKGKIQVEFKEDVITEVIEVKDELYESLRELRKKISVLQKIAPYMVFGDGTLKSMSMKMPTTQKEMLNISGVGQVKYEKYGEQFENVIKEYMDKNGIERKVDKKSLEENDEEAVKEKLSSKRKYEEVEIEDEFFRVESNKVLYDVLDIFRKKCAEKERSLPSMVLSKDTIKEISGRYPINQEQLSDIGGIGPTKVKKYGKSIINIVNEYIDKNSIDTLWTVKKRKTLILDGESRKKNEIALDLLNQGQNVEEVGEFLETSQSTVLGYVHAYLEEGNNLTFDLDINGYYDVQEKEMILDMCSKHGDKNLNILKRKLPDNIKYETIRAVLLDKLLEDMNKKM</sequence>
<evidence type="ECO:0000259" key="18">
    <source>
        <dbReference type="PROSITE" id="PS50967"/>
    </source>
</evidence>
<name>A0ABS4E8J0_9FIRM</name>
<feature type="coiled-coil region" evidence="17">
    <location>
        <begin position="516"/>
        <end position="543"/>
    </location>
</feature>
<evidence type="ECO:0000259" key="19">
    <source>
        <dbReference type="PROSITE" id="PS51192"/>
    </source>
</evidence>
<dbReference type="PROSITE" id="PS50967">
    <property type="entry name" value="HRDC"/>
    <property type="match status" value="2"/>
</dbReference>
<dbReference type="SUPFAM" id="SSF52540">
    <property type="entry name" value="P-loop containing nucleoside triphosphate hydrolases"/>
    <property type="match status" value="1"/>
</dbReference>
<evidence type="ECO:0000313" key="21">
    <source>
        <dbReference type="EMBL" id="MBP1854233.1"/>
    </source>
</evidence>
<dbReference type="Gene3D" id="3.40.50.300">
    <property type="entry name" value="P-loop containing nucleotide triphosphate hydrolases"/>
    <property type="match status" value="2"/>
</dbReference>
<dbReference type="PANTHER" id="PTHR13710">
    <property type="entry name" value="DNA HELICASE RECQ FAMILY MEMBER"/>
    <property type="match status" value="1"/>
</dbReference>
<evidence type="ECO:0000256" key="3">
    <source>
        <dbReference type="ARBA" id="ARBA00005446"/>
    </source>
</evidence>
<protein>
    <recommendedName>
        <fullName evidence="16">DNA helicase RecQ</fullName>
        <ecNumber evidence="16">5.6.2.4</ecNumber>
    </recommendedName>
</protein>
<dbReference type="InterPro" id="IPR018982">
    <property type="entry name" value="RQC_domain"/>
</dbReference>
<feature type="domain" description="HRDC" evidence="18">
    <location>
        <begin position="520"/>
        <end position="600"/>
    </location>
</feature>
<keyword evidence="11" id="KW-0238">DNA-binding</keyword>
<keyword evidence="9" id="KW-0862">Zinc</keyword>
<dbReference type="NCBIfam" id="TIGR00614">
    <property type="entry name" value="recQ_fam"/>
    <property type="match status" value="1"/>
</dbReference>
<dbReference type="InterPro" id="IPR004589">
    <property type="entry name" value="DNA_helicase_ATP-dep_RecQ"/>
</dbReference>
<dbReference type="RefSeq" id="WP_209455783.1">
    <property type="nucleotide sequence ID" value="NZ_BAAACS010000017.1"/>
</dbReference>
<evidence type="ECO:0000256" key="1">
    <source>
        <dbReference type="ARBA" id="ARBA00001946"/>
    </source>
</evidence>
<evidence type="ECO:0000256" key="9">
    <source>
        <dbReference type="ARBA" id="ARBA00022833"/>
    </source>
</evidence>
<evidence type="ECO:0000256" key="2">
    <source>
        <dbReference type="ARBA" id="ARBA00001947"/>
    </source>
</evidence>
<proteinExistence type="inferred from homology"/>
<evidence type="ECO:0000256" key="5">
    <source>
        <dbReference type="ARBA" id="ARBA00022741"/>
    </source>
</evidence>
<keyword evidence="12" id="KW-0233">DNA recombination</keyword>
<dbReference type="GO" id="GO:0003678">
    <property type="term" value="F:DNA helicase activity"/>
    <property type="evidence" value="ECO:0007669"/>
    <property type="project" value="UniProtKB-EC"/>
</dbReference>
<dbReference type="SMART" id="SM00487">
    <property type="entry name" value="DEXDc"/>
    <property type="match status" value="1"/>
</dbReference>
<reference evidence="21 22" key="1">
    <citation type="submission" date="2021-03" db="EMBL/GenBank/DDBJ databases">
        <title>Genomic Encyclopedia of Type Strains, Phase IV (KMG-IV): sequencing the most valuable type-strain genomes for metagenomic binning, comparative biology and taxonomic classification.</title>
        <authorList>
            <person name="Goeker M."/>
        </authorList>
    </citation>
    <scope>NUCLEOTIDE SEQUENCE [LARGE SCALE GENOMIC DNA]</scope>
    <source>
        <strain evidence="21 22">DSM 1289</strain>
    </source>
</reference>
<comment type="catalytic activity">
    <reaction evidence="15">
        <text>Couples ATP hydrolysis with the unwinding of duplex DNA by translocating in the 3'-5' direction.</text>
        <dbReference type="EC" id="5.6.2.4"/>
    </reaction>
</comment>
<dbReference type="GO" id="GO:0016787">
    <property type="term" value="F:hydrolase activity"/>
    <property type="evidence" value="ECO:0007669"/>
    <property type="project" value="UniProtKB-KW"/>
</dbReference>
<evidence type="ECO:0000256" key="15">
    <source>
        <dbReference type="ARBA" id="ARBA00034617"/>
    </source>
</evidence>
<dbReference type="EC" id="5.6.2.4" evidence="16"/>
<keyword evidence="5" id="KW-0547">Nucleotide-binding</keyword>
<dbReference type="InterPro" id="IPR036390">
    <property type="entry name" value="WH_DNA-bd_sf"/>
</dbReference>
<dbReference type="Pfam" id="PF00570">
    <property type="entry name" value="HRDC"/>
    <property type="match status" value="2"/>
</dbReference>
<feature type="domain" description="Helicase C-terminal" evidence="20">
    <location>
        <begin position="216"/>
        <end position="369"/>
    </location>
</feature>
<dbReference type="InterPro" id="IPR044876">
    <property type="entry name" value="HRDC_dom_sf"/>
</dbReference>
<feature type="domain" description="HRDC" evidence="18">
    <location>
        <begin position="638"/>
        <end position="718"/>
    </location>
</feature>
<evidence type="ECO:0000256" key="16">
    <source>
        <dbReference type="NCBIfam" id="TIGR01389"/>
    </source>
</evidence>
<dbReference type="InterPro" id="IPR006293">
    <property type="entry name" value="DNA_helicase_ATP-dep_RecQ_bac"/>
</dbReference>
<keyword evidence="6" id="KW-0227">DNA damage</keyword>
<comment type="similarity">
    <text evidence="3">Belongs to the helicase family. RecQ subfamily.</text>
</comment>
<keyword evidence="4" id="KW-0479">Metal-binding</keyword>
<dbReference type="SUPFAM" id="SSF46785">
    <property type="entry name" value="Winged helix' DNA-binding domain"/>
    <property type="match status" value="1"/>
</dbReference>
<evidence type="ECO:0000256" key="13">
    <source>
        <dbReference type="ARBA" id="ARBA00023204"/>
    </source>
</evidence>
<comment type="cofactor">
    <cofactor evidence="1">
        <name>Mg(2+)</name>
        <dbReference type="ChEBI" id="CHEBI:18420"/>
    </cofactor>
</comment>
<dbReference type="SMART" id="SM00341">
    <property type="entry name" value="HRDC"/>
    <property type="match status" value="2"/>
</dbReference>
<feature type="domain" description="Helicase ATP-binding" evidence="19">
    <location>
        <begin position="26"/>
        <end position="195"/>
    </location>
</feature>
<keyword evidence="7 21" id="KW-0378">Hydrolase</keyword>
<dbReference type="PANTHER" id="PTHR13710:SF105">
    <property type="entry name" value="ATP-DEPENDENT DNA HELICASE Q1"/>
    <property type="match status" value="1"/>
</dbReference>
<dbReference type="InterPro" id="IPR001650">
    <property type="entry name" value="Helicase_C-like"/>
</dbReference>
<dbReference type="Pfam" id="PF00270">
    <property type="entry name" value="DEAD"/>
    <property type="match status" value="1"/>
</dbReference>
<comment type="caution">
    <text evidence="21">The sequence shown here is derived from an EMBL/GenBank/DDBJ whole genome shotgun (WGS) entry which is preliminary data.</text>
</comment>
<dbReference type="InterPro" id="IPR010997">
    <property type="entry name" value="HRDC-like_sf"/>
</dbReference>